<organism evidence="8 9">
    <name type="scientific">Lipingzhangella rawalii</name>
    <dbReference type="NCBI Taxonomy" id="2055835"/>
    <lineage>
        <taxon>Bacteria</taxon>
        <taxon>Bacillati</taxon>
        <taxon>Actinomycetota</taxon>
        <taxon>Actinomycetes</taxon>
        <taxon>Streptosporangiales</taxon>
        <taxon>Nocardiopsidaceae</taxon>
        <taxon>Lipingzhangella</taxon>
    </lineage>
</organism>
<gene>
    <name evidence="8" type="ORF">RIF23_18875</name>
</gene>
<evidence type="ECO:0000313" key="8">
    <source>
        <dbReference type="EMBL" id="MDS1272355.1"/>
    </source>
</evidence>
<dbReference type="InterPro" id="IPR036250">
    <property type="entry name" value="AcylCo_DH-like_C"/>
</dbReference>
<comment type="similarity">
    <text evidence="2">Belongs to the acyl-CoA oxidase family.</text>
</comment>
<protein>
    <submittedName>
        <fullName evidence="8">Acyl-CoA dehydrogenase family protein</fullName>
    </submittedName>
</protein>
<dbReference type="Proteomes" id="UP001250214">
    <property type="component" value="Unassembled WGS sequence"/>
</dbReference>
<dbReference type="Gene3D" id="2.40.110.10">
    <property type="entry name" value="Butyryl-CoA Dehydrogenase, subunit A, domain 2"/>
    <property type="match status" value="1"/>
</dbReference>
<name>A0ABU2HC02_9ACTN</name>
<keyword evidence="9" id="KW-1185">Reference proteome</keyword>
<reference evidence="9" key="1">
    <citation type="submission" date="2023-07" db="EMBL/GenBank/DDBJ databases">
        <title>Novel species in the genus Lipingzhangella isolated from Sambhar Salt Lake.</title>
        <authorList>
            <person name="Jiya N."/>
            <person name="Kajale S."/>
            <person name="Sharma A."/>
        </authorList>
    </citation>
    <scope>NUCLEOTIDE SEQUENCE [LARGE SCALE GENOMIC DNA]</scope>
    <source>
        <strain evidence="9">LS1_29</strain>
    </source>
</reference>
<feature type="domain" description="Acyl-CoA oxidase C-terminal" evidence="6">
    <location>
        <begin position="300"/>
        <end position="405"/>
    </location>
</feature>
<evidence type="ECO:0000256" key="3">
    <source>
        <dbReference type="ARBA" id="ARBA00022630"/>
    </source>
</evidence>
<keyword evidence="5" id="KW-0560">Oxidoreductase</keyword>
<dbReference type="Pfam" id="PF22924">
    <property type="entry name" value="ACOX_C_alpha1"/>
    <property type="match status" value="1"/>
</dbReference>
<accession>A0ABU2HC02</accession>
<evidence type="ECO:0000256" key="4">
    <source>
        <dbReference type="ARBA" id="ARBA00022827"/>
    </source>
</evidence>
<evidence type="ECO:0000256" key="1">
    <source>
        <dbReference type="ARBA" id="ARBA00001974"/>
    </source>
</evidence>
<keyword evidence="3" id="KW-0285">Flavoprotein</keyword>
<comment type="caution">
    <text evidence="8">The sequence shown here is derived from an EMBL/GenBank/DDBJ whole genome shotgun (WGS) entry which is preliminary data.</text>
</comment>
<evidence type="ECO:0000313" key="9">
    <source>
        <dbReference type="Proteomes" id="UP001250214"/>
    </source>
</evidence>
<dbReference type="EMBL" id="JAVLVT010000010">
    <property type="protein sequence ID" value="MDS1272355.1"/>
    <property type="molecule type" value="Genomic_DNA"/>
</dbReference>
<dbReference type="Pfam" id="PF01756">
    <property type="entry name" value="ACOX"/>
    <property type="match status" value="1"/>
</dbReference>
<evidence type="ECO:0000256" key="2">
    <source>
        <dbReference type="ARBA" id="ARBA00006288"/>
    </source>
</evidence>
<sequence>MPNVAGKDLPLLTVVAARLIVDGEDEGVFPFVVPLRTEDGTAPGVHILEMPDKGFAPMDNALIRFNQVPVPEHAWLTGGTAWFDAAGRFACSIPDLKDRFRQTVQQLRTGRVMLAAGTLAAARAGLWLTYDYALQRRTAGDVPMIERDNVALGLLSCLSRVYAASAFGNAVRARLPAQEEGRLTGPEEDAKTELLCSLAKPLLSWTARDVLQECRERCGAQGMFRANRIPDYLGITQAVITAEGENQVLQISAGRSLAARVEGESGWAVGADQQGTSQWHGLLRLRERILAEESAHAGWANTHALDLADAAATRMAAQSLHEEAERAPDAARRLLHTLGVLYAAEQVRARAGWFAAHAELSAERAEQLTRDIDQAHTELLPRMPELMGAFGFERGSPRSLMGRNDVDEWVRLIHT</sequence>
<keyword evidence="4" id="KW-0274">FAD</keyword>
<comment type="cofactor">
    <cofactor evidence="1">
        <name>FAD</name>
        <dbReference type="ChEBI" id="CHEBI:57692"/>
    </cofactor>
</comment>
<dbReference type="InterPro" id="IPR055060">
    <property type="entry name" value="ACOX_C_alpha1"/>
</dbReference>
<evidence type="ECO:0000259" key="6">
    <source>
        <dbReference type="Pfam" id="PF01756"/>
    </source>
</evidence>
<proteinExistence type="inferred from homology"/>
<dbReference type="SUPFAM" id="SSF47203">
    <property type="entry name" value="Acyl-CoA dehydrogenase C-terminal domain-like"/>
    <property type="match status" value="2"/>
</dbReference>
<dbReference type="InterPro" id="IPR046373">
    <property type="entry name" value="Acyl-CoA_Oxase/DH_mid-dom_sf"/>
</dbReference>
<dbReference type="SUPFAM" id="SSF56645">
    <property type="entry name" value="Acyl-CoA dehydrogenase NM domain-like"/>
    <property type="match status" value="1"/>
</dbReference>
<dbReference type="InterPro" id="IPR012258">
    <property type="entry name" value="Acyl-CoA_oxidase"/>
</dbReference>
<dbReference type="Gene3D" id="1.20.140.10">
    <property type="entry name" value="Butyryl-CoA Dehydrogenase, subunit A, domain 3"/>
    <property type="match status" value="2"/>
</dbReference>
<feature type="domain" description="Acyl-CoA oxidase C-alpha1" evidence="7">
    <location>
        <begin position="109"/>
        <end position="257"/>
    </location>
</feature>
<dbReference type="PANTHER" id="PTHR10909:SF382">
    <property type="entry name" value="ACYL-COENZYME A OXIDASE"/>
    <property type="match status" value="1"/>
</dbReference>
<evidence type="ECO:0000259" key="7">
    <source>
        <dbReference type="Pfam" id="PF22924"/>
    </source>
</evidence>
<dbReference type="InterPro" id="IPR002655">
    <property type="entry name" value="Acyl-CoA_oxidase_C"/>
</dbReference>
<dbReference type="PANTHER" id="PTHR10909">
    <property type="entry name" value="ELECTRON TRANSPORT OXIDOREDUCTASE"/>
    <property type="match status" value="1"/>
</dbReference>
<evidence type="ECO:0000256" key="5">
    <source>
        <dbReference type="ARBA" id="ARBA00023002"/>
    </source>
</evidence>
<dbReference type="InterPro" id="IPR009100">
    <property type="entry name" value="AcylCoA_DH/oxidase_NM_dom_sf"/>
</dbReference>